<feature type="transmembrane region" description="Helical" evidence="1">
    <location>
        <begin position="129"/>
        <end position="152"/>
    </location>
</feature>
<sequence>MEDEFAERTYRLLNIKTASARDVESLQNWLDGTGCLARKESAYLEHNHDLASLASAGDTATLRIETWVEDRLIRFWPGYHKDRADSISNDSHVYLDVNPWVGQLARFLLLLVITLLLLMPAVICNMIDGLLVRMVVVVVFTMVYLAMLLTLIKSRTMELILAGAAYAAVLVVFVSGSDTLKTA</sequence>
<dbReference type="InterPro" id="IPR046529">
    <property type="entry name" value="DUF6594"/>
</dbReference>
<gene>
    <name evidence="3" type="ORF">CDV56_102179</name>
</gene>
<accession>A0A397HHD1</accession>
<dbReference type="GeneID" id="38124153"/>
<protein>
    <recommendedName>
        <fullName evidence="2">DUF6594 domain-containing protein</fullName>
    </recommendedName>
</protein>
<dbReference type="PANTHER" id="PTHR34502">
    <property type="entry name" value="DUF6594 DOMAIN-CONTAINING PROTEIN-RELATED"/>
    <property type="match status" value="1"/>
</dbReference>
<evidence type="ECO:0000256" key="1">
    <source>
        <dbReference type="SAM" id="Phobius"/>
    </source>
</evidence>
<dbReference type="Proteomes" id="UP000215305">
    <property type="component" value="Unassembled WGS sequence"/>
</dbReference>
<feature type="transmembrane region" description="Helical" evidence="1">
    <location>
        <begin position="159"/>
        <end position="177"/>
    </location>
</feature>
<dbReference type="STRING" id="41047.A0A397HHD1"/>
<dbReference type="VEuPathDB" id="FungiDB:CDV56_102179"/>
<name>A0A397HHD1_ASPTH</name>
<comment type="caution">
    <text evidence="3">The sequence shown here is derived from an EMBL/GenBank/DDBJ whole genome shotgun (WGS) entry which is preliminary data.</text>
</comment>
<dbReference type="EMBL" id="NKHU02000036">
    <property type="protein sequence ID" value="RHZ62535.1"/>
    <property type="molecule type" value="Genomic_DNA"/>
</dbReference>
<feature type="transmembrane region" description="Helical" evidence="1">
    <location>
        <begin position="104"/>
        <end position="123"/>
    </location>
</feature>
<feature type="domain" description="DUF6594" evidence="2">
    <location>
        <begin position="10"/>
        <end position="171"/>
    </location>
</feature>
<keyword evidence="1" id="KW-0812">Transmembrane</keyword>
<dbReference type="PANTHER" id="PTHR34502:SF5">
    <property type="entry name" value="DUF6594 DOMAIN-CONTAINING PROTEIN"/>
    <property type="match status" value="1"/>
</dbReference>
<dbReference type="OrthoDB" id="5341582at2759"/>
<evidence type="ECO:0000313" key="4">
    <source>
        <dbReference type="Proteomes" id="UP000215305"/>
    </source>
</evidence>
<dbReference type="RefSeq" id="XP_026616793.1">
    <property type="nucleotide sequence ID" value="XM_026755798.1"/>
</dbReference>
<evidence type="ECO:0000313" key="3">
    <source>
        <dbReference type="EMBL" id="RHZ62535.1"/>
    </source>
</evidence>
<keyword evidence="1" id="KW-0472">Membrane</keyword>
<keyword evidence="4" id="KW-1185">Reference proteome</keyword>
<organism evidence="3 4">
    <name type="scientific">Aspergillus thermomutatus</name>
    <name type="common">Neosartorya pseudofischeri</name>
    <dbReference type="NCBI Taxonomy" id="41047"/>
    <lineage>
        <taxon>Eukaryota</taxon>
        <taxon>Fungi</taxon>
        <taxon>Dikarya</taxon>
        <taxon>Ascomycota</taxon>
        <taxon>Pezizomycotina</taxon>
        <taxon>Eurotiomycetes</taxon>
        <taxon>Eurotiomycetidae</taxon>
        <taxon>Eurotiales</taxon>
        <taxon>Aspergillaceae</taxon>
        <taxon>Aspergillus</taxon>
        <taxon>Aspergillus subgen. Fumigati</taxon>
    </lineage>
</organism>
<proteinExistence type="predicted"/>
<evidence type="ECO:0000259" key="2">
    <source>
        <dbReference type="Pfam" id="PF20237"/>
    </source>
</evidence>
<dbReference type="Pfam" id="PF20237">
    <property type="entry name" value="DUF6594"/>
    <property type="match status" value="1"/>
</dbReference>
<dbReference type="AlphaFoldDB" id="A0A397HHD1"/>
<reference evidence="3" key="1">
    <citation type="submission" date="2018-08" db="EMBL/GenBank/DDBJ databases">
        <title>Draft genome sequence of azole-resistant Aspergillus thermomutatus (Neosartorya pseudofischeri) strain HMR AF 39, isolated from a human nasal aspirate.</title>
        <authorList>
            <person name="Parent-Michaud M."/>
            <person name="Dufresne P.J."/>
            <person name="Fournier E."/>
            <person name="Martineau C."/>
            <person name="Moreira S."/>
            <person name="Perkins V."/>
            <person name="De Repentigny L."/>
            <person name="Dufresne S.F."/>
        </authorList>
    </citation>
    <scope>NUCLEOTIDE SEQUENCE [LARGE SCALE GENOMIC DNA]</scope>
    <source>
        <strain evidence="3">HMR AF 39</strain>
    </source>
</reference>
<keyword evidence="1" id="KW-1133">Transmembrane helix</keyword>